<keyword evidence="1" id="KW-0732">Signal</keyword>
<feature type="signal peptide" evidence="1">
    <location>
        <begin position="1"/>
        <end position="23"/>
    </location>
</feature>
<dbReference type="AlphaFoldDB" id="V7P971"/>
<evidence type="ECO:0000313" key="4">
    <source>
        <dbReference type="Proteomes" id="UP000018538"/>
    </source>
</evidence>
<evidence type="ECO:0000259" key="2">
    <source>
        <dbReference type="Pfam" id="PF09690"/>
    </source>
</evidence>
<keyword evidence="4" id="KW-1185">Reference proteome</keyword>
<feature type="chain" id="PRO_5004764144" description="PYST-C1-like N-terminal domain-containing protein" evidence="1">
    <location>
        <begin position="24"/>
        <end position="138"/>
    </location>
</feature>
<reference evidence="3 4" key="1">
    <citation type="submission" date="2013-11" db="EMBL/GenBank/DDBJ databases">
        <title>The Genome Sequence of Plasmodium yoelii 17X.</title>
        <authorList>
            <consortium name="The Broad Institute Genomics Platform"/>
            <consortium name="The Broad Institute Genome Sequencing Center for Infectious Disease"/>
            <person name="Neafsey D."/>
            <person name="Adams J."/>
            <person name="Walker B."/>
            <person name="Young S.K."/>
            <person name="Zeng Q."/>
            <person name="Gargeya S."/>
            <person name="Fitzgerald M."/>
            <person name="Haas B."/>
            <person name="Abouelleil A."/>
            <person name="Alvarado L."/>
            <person name="Chapman S.B."/>
            <person name="Gainer-Dewar J."/>
            <person name="Goldberg J."/>
            <person name="Griggs A."/>
            <person name="Gujja S."/>
            <person name="Hansen M."/>
            <person name="Howarth C."/>
            <person name="Imamovic A."/>
            <person name="Ireland A."/>
            <person name="Larimer J."/>
            <person name="McCowan C."/>
            <person name="Murphy C."/>
            <person name="Pearson M."/>
            <person name="Poon T.W."/>
            <person name="Priest M."/>
            <person name="Roberts A."/>
            <person name="Saif S."/>
            <person name="Shea T."/>
            <person name="Sykes S."/>
            <person name="Wortman J."/>
            <person name="Nusbaum C."/>
            <person name="Birren B."/>
        </authorList>
    </citation>
    <scope>NUCLEOTIDE SEQUENCE [LARGE SCALE GENOMIC DNA]</scope>
    <source>
        <strain evidence="3 4">17X</strain>
    </source>
</reference>
<evidence type="ECO:0000313" key="3">
    <source>
        <dbReference type="EMBL" id="ETB56051.1"/>
    </source>
</evidence>
<proteinExistence type="predicted"/>
<accession>V7P971</accession>
<dbReference type="InterPro" id="IPR006488">
    <property type="entry name" value="PYST-C1_N"/>
</dbReference>
<dbReference type="EMBL" id="KI635840">
    <property type="protein sequence ID" value="ETB56051.1"/>
    <property type="molecule type" value="Genomic_DNA"/>
</dbReference>
<protein>
    <recommendedName>
        <fullName evidence="2">PYST-C1-like N-terminal domain-containing protein</fullName>
    </recommendedName>
</protein>
<evidence type="ECO:0000256" key="1">
    <source>
        <dbReference type="SAM" id="SignalP"/>
    </source>
</evidence>
<organism evidence="3 4">
    <name type="scientific">Plasmodium yoelii 17X</name>
    <dbReference type="NCBI Taxonomy" id="1323249"/>
    <lineage>
        <taxon>Eukaryota</taxon>
        <taxon>Sar</taxon>
        <taxon>Alveolata</taxon>
        <taxon>Apicomplexa</taxon>
        <taxon>Aconoidasida</taxon>
        <taxon>Haemosporida</taxon>
        <taxon>Plasmodiidae</taxon>
        <taxon>Plasmodium</taxon>
        <taxon>Plasmodium (Vinckeia)</taxon>
    </lineage>
</organism>
<dbReference type="Pfam" id="PF09690">
    <property type="entry name" value="PYST-C1"/>
    <property type="match status" value="1"/>
</dbReference>
<sequence>MNKRIFSLVCIALYTLLAVSVHCSEQKVSDVGNKSVRGIKETNKSNEKNNIKYKRETQLKSTNPKDDENDREFNCFNIFKRNKKTFKSSNKNEPLPKVPSDISKDLEYVFVKNPEILSLFLHLKKELEKGPSKHKPNK</sequence>
<gene>
    <name evidence="3" type="ORF">YYC_05913</name>
</gene>
<name>V7P971_PLAYE</name>
<dbReference type="Proteomes" id="UP000018538">
    <property type="component" value="Unassembled WGS sequence"/>
</dbReference>
<dbReference type="NCBIfam" id="TIGR01601">
    <property type="entry name" value="PYST-C1"/>
    <property type="match status" value="1"/>
</dbReference>
<feature type="domain" description="PYST-C1-like N-terminal" evidence="2">
    <location>
        <begin position="27"/>
        <end position="85"/>
    </location>
</feature>